<keyword evidence="2 5" id="KW-0812">Transmembrane</keyword>
<accession>A0A8X8LC13</accession>
<dbReference type="PANTHER" id="PTHR43701:SF2">
    <property type="entry name" value="MEMBRANE TRANSPORTER PROTEIN YJNA-RELATED"/>
    <property type="match status" value="1"/>
</dbReference>
<proteinExistence type="inferred from homology"/>
<evidence type="ECO:0000256" key="2">
    <source>
        <dbReference type="ARBA" id="ARBA00022692"/>
    </source>
</evidence>
<feature type="transmembrane region" description="Helical" evidence="5">
    <location>
        <begin position="72"/>
        <end position="90"/>
    </location>
</feature>
<comment type="similarity">
    <text evidence="5">Belongs to the 4-toluene sulfonate uptake permease (TSUP) (TC 2.A.102) family.</text>
</comment>
<feature type="transmembrane region" description="Helical" evidence="5">
    <location>
        <begin position="149"/>
        <end position="179"/>
    </location>
</feature>
<dbReference type="AlphaFoldDB" id="A0A8X8LC13"/>
<dbReference type="PANTHER" id="PTHR43701">
    <property type="entry name" value="MEMBRANE TRANSPORTER PROTEIN MJ0441-RELATED"/>
    <property type="match status" value="1"/>
</dbReference>
<dbReference type="InterPro" id="IPR002781">
    <property type="entry name" value="TM_pro_TauE-like"/>
</dbReference>
<feature type="transmembrane region" description="Helical" evidence="5">
    <location>
        <begin position="110"/>
        <end position="128"/>
    </location>
</feature>
<keyword evidence="4 5" id="KW-0472">Membrane</keyword>
<sequence length="265" mass="28446">MEIAGYFTALLTGISLGLIGGGGSILTIPVLVYLFHIEPVLATGYSLFIVGGSSLAGAYLNYRKQLVNLKAAFYFGLSSIITVVIMRKFVVPAIPTQLFSIGSFVMTKSIAVMLLFAVVMFVAAFNMIQKETPCTAAGNDRQLHLTKALIRGVETGILTGLLGAGGGFIIIPVLLFSFHLDMKEAVGTSLLIIAMNSLFGFLGDLAHHQFNWALLLTITATSIVGMFIGDRFKAKLQGNELKKGFGWFVLVMGICIVVKELLSNV</sequence>
<feature type="transmembrane region" description="Helical" evidence="5">
    <location>
        <begin position="210"/>
        <end position="229"/>
    </location>
</feature>
<evidence type="ECO:0000256" key="1">
    <source>
        <dbReference type="ARBA" id="ARBA00004141"/>
    </source>
</evidence>
<organism evidence="6 7">
    <name type="scientific">Hydrobacter penzbergensis</name>
    <dbReference type="NCBI Taxonomy" id="1235997"/>
    <lineage>
        <taxon>Bacteria</taxon>
        <taxon>Pseudomonadati</taxon>
        <taxon>Bacteroidota</taxon>
        <taxon>Chitinophagia</taxon>
        <taxon>Chitinophagales</taxon>
        <taxon>Chitinophagaceae</taxon>
        <taxon>Hydrobacter</taxon>
    </lineage>
</organism>
<protein>
    <recommendedName>
        <fullName evidence="5">Probable membrane transporter protein</fullName>
    </recommendedName>
</protein>
<dbReference type="GO" id="GO:0005886">
    <property type="term" value="C:plasma membrane"/>
    <property type="evidence" value="ECO:0007669"/>
    <property type="project" value="UniProtKB-SubCell"/>
</dbReference>
<dbReference type="Pfam" id="PF01925">
    <property type="entry name" value="TauE"/>
    <property type="match status" value="1"/>
</dbReference>
<evidence type="ECO:0000313" key="7">
    <source>
        <dbReference type="Proteomes" id="UP000198711"/>
    </source>
</evidence>
<comment type="caution">
    <text evidence="6">The sequence shown here is derived from an EMBL/GenBank/DDBJ whole genome shotgun (WGS) entry which is preliminary data.</text>
</comment>
<feature type="transmembrane region" description="Helical" evidence="5">
    <location>
        <begin position="7"/>
        <end position="34"/>
    </location>
</feature>
<dbReference type="Proteomes" id="UP000198711">
    <property type="component" value="Unassembled WGS sequence"/>
</dbReference>
<dbReference type="EMBL" id="FNNO01000001">
    <property type="protein sequence ID" value="SDW02151.1"/>
    <property type="molecule type" value="Genomic_DNA"/>
</dbReference>
<keyword evidence="3 5" id="KW-1133">Transmembrane helix</keyword>
<evidence type="ECO:0000256" key="5">
    <source>
        <dbReference type="RuleBase" id="RU363041"/>
    </source>
</evidence>
<evidence type="ECO:0000313" key="6">
    <source>
        <dbReference type="EMBL" id="SDW02151.1"/>
    </source>
</evidence>
<name>A0A8X8LC13_9BACT</name>
<evidence type="ECO:0000256" key="3">
    <source>
        <dbReference type="ARBA" id="ARBA00022989"/>
    </source>
</evidence>
<evidence type="ECO:0000256" key="4">
    <source>
        <dbReference type="ARBA" id="ARBA00023136"/>
    </source>
</evidence>
<reference evidence="6 7" key="1">
    <citation type="submission" date="2016-10" db="EMBL/GenBank/DDBJ databases">
        <authorList>
            <person name="Varghese N."/>
            <person name="Submissions S."/>
        </authorList>
    </citation>
    <scope>NUCLEOTIDE SEQUENCE [LARGE SCALE GENOMIC DNA]</scope>
    <source>
        <strain evidence="6 7">DSM 25353</strain>
    </source>
</reference>
<gene>
    <name evidence="6" type="ORF">SAMN05444410_10133</name>
</gene>
<feature type="transmembrane region" description="Helical" evidence="5">
    <location>
        <begin position="244"/>
        <end position="262"/>
    </location>
</feature>
<keyword evidence="7" id="KW-1185">Reference proteome</keyword>
<comment type="subcellular location">
    <subcellularLocation>
        <location evidence="5">Cell membrane</location>
        <topology evidence="5">Multi-pass membrane protein</topology>
    </subcellularLocation>
    <subcellularLocation>
        <location evidence="1">Membrane</location>
        <topology evidence="1">Multi-pass membrane protein</topology>
    </subcellularLocation>
</comment>
<feature type="transmembrane region" description="Helical" evidence="5">
    <location>
        <begin position="40"/>
        <end position="60"/>
    </location>
</feature>
<dbReference type="InterPro" id="IPR051598">
    <property type="entry name" value="TSUP/Inactive_protease-like"/>
</dbReference>
<feature type="transmembrane region" description="Helical" evidence="5">
    <location>
        <begin position="185"/>
        <end position="203"/>
    </location>
</feature>
<keyword evidence="5" id="KW-1003">Cell membrane</keyword>